<dbReference type="Pfam" id="PF01882">
    <property type="entry name" value="DUF58"/>
    <property type="match status" value="1"/>
</dbReference>
<dbReference type="OrthoDB" id="845740at2"/>
<proteinExistence type="predicted"/>
<evidence type="ECO:0000313" key="3">
    <source>
        <dbReference type="EMBL" id="PFG44037.1"/>
    </source>
</evidence>
<evidence type="ECO:0000313" key="4">
    <source>
        <dbReference type="Proteomes" id="UP000224130"/>
    </source>
</evidence>
<name>A0A2A9EY11_9MICO</name>
<dbReference type="PANTHER" id="PTHR33608:SF3">
    <property type="entry name" value="SLR2013 PROTEIN"/>
    <property type="match status" value="1"/>
</dbReference>
<evidence type="ECO:0000259" key="2">
    <source>
        <dbReference type="Pfam" id="PF01882"/>
    </source>
</evidence>
<keyword evidence="4" id="KW-1185">Reference proteome</keyword>
<dbReference type="Proteomes" id="UP000224130">
    <property type="component" value="Unassembled WGS sequence"/>
</dbReference>
<comment type="caution">
    <text evidence="3">The sequence shown here is derived from an EMBL/GenBank/DDBJ whole genome shotgun (WGS) entry which is preliminary data.</text>
</comment>
<feature type="region of interest" description="Disordered" evidence="1">
    <location>
        <begin position="96"/>
        <end position="119"/>
    </location>
</feature>
<organism evidence="3 4">
    <name type="scientific">Isoptericola jiangsuensis</name>
    <dbReference type="NCBI Taxonomy" id="548579"/>
    <lineage>
        <taxon>Bacteria</taxon>
        <taxon>Bacillati</taxon>
        <taxon>Actinomycetota</taxon>
        <taxon>Actinomycetes</taxon>
        <taxon>Micrococcales</taxon>
        <taxon>Promicromonosporaceae</taxon>
        <taxon>Isoptericola</taxon>
    </lineage>
</organism>
<sequence>MAVTWRAVALAALGVLPVALWPVPGTALAWGLLVVLACAVDVVLAASPQQVAVQRSTPTSARVGVPTTSTLVITHTGARRLRGTVRDAWPPSLAVDRTADGLTPHTDPATVTGTARHDVDLRPGGAVRLRTPLLPTRRGQRPAGPVTVRTVGPLGLAGRQRSLPVGGTLRVLPEFASRRHLPSRLARLREMDGRAAVQVRGEGTEFDSLREYVVGDDVRSIDWRATARGGDVVVRTWRPERDRRVVVVLDTGRTSAARIGLLDDGSVNTGGTRLEASIEAALLLGALADRAGDRVQVLAYDRAVRAQVAGASGPRLLPAMAEALSTAEPVLLETDWPGLVSQVRSRVSQRSLVVLLTSLDPAAVETGLLPVVDRLTGTHQVVVAAVADAEVAAMRQERDDSETVYAAAAAARADLERTAVATVLRQHGAEVVEALPADLAPRLADTYLALKAAGRL</sequence>
<evidence type="ECO:0000256" key="1">
    <source>
        <dbReference type="SAM" id="MobiDB-lite"/>
    </source>
</evidence>
<accession>A0A2A9EY11</accession>
<protein>
    <submittedName>
        <fullName evidence="3">Uncharacterized protein (DUF58 family)</fullName>
    </submittedName>
</protein>
<gene>
    <name evidence="3" type="ORF">ATJ88_2754</name>
</gene>
<dbReference type="AlphaFoldDB" id="A0A2A9EY11"/>
<dbReference type="EMBL" id="PDJJ01000001">
    <property type="protein sequence ID" value="PFG44037.1"/>
    <property type="molecule type" value="Genomic_DNA"/>
</dbReference>
<feature type="domain" description="DUF58" evidence="2">
    <location>
        <begin position="209"/>
        <end position="390"/>
    </location>
</feature>
<reference evidence="3 4" key="1">
    <citation type="submission" date="2017-10" db="EMBL/GenBank/DDBJ databases">
        <title>Sequencing the genomes of 1000 actinobacteria strains.</title>
        <authorList>
            <person name="Klenk H.-P."/>
        </authorList>
    </citation>
    <scope>NUCLEOTIDE SEQUENCE [LARGE SCALE GENOMIC DNA]</scope>
    <source>
        <strain evidence="3 4">DSM 21863</strain>
    </source>
</reference>
<dbReference type="PANTHER" id="PTHR33608">
    <property type="entry name" value="BLL2464 PROTEIN"/>
    <property type="match status" value="1"/>
</dbReference>
<dbReference type="RefSeq" id="WP_098464306.1">
    <property type="nucleotide sequence ID" value="NZ_PDJJ01000001.1"/>
</dbReference>
<dbReference type="InterPro" id="IPR002881">
    <property type="entry name" value="DUF58"/>
</dbReference>